<proteinExistence type="predicted"/>
<name>A0A150TW50_SORCE</name>
<gene>
    <name evidence="1" type="ORF">BE21_21070</name>
</gene>
<reference evidence="1 2" key="1">
    <citation type="submission" date="2014-02" db="EMBL/GenBank/DDBJ databases">
        <title>The small core and large imbalanced accessory genome model reveals a collaborative survival strategy of Sorangium cellulosum strains in nature.</title>
        <authorList>
            <person name="Han K."/>
            <person name="Peng R."/>
            <person name="Blom J."/>
            <person name="Li Y.-Z."/>
        </authorList>
    </citation>
    <scope>NUCLEOTIDE SEQUENCE [LARGE SCALE GENOMIC DNA]</scope>
    <source>
        <strain evidence="1 2">So0007-03</strain>
    </source>
</reference>
<dbReference type="Proteomes" id="UP000075502">
    <property type="component" value="Unassembled WGS sequence"/>
</dbReference>
<evidence type="ECO:0000313" key="2">
    <source>
        <dbReference type="Proteomes" id="UP000075502"/>
    </source>
</evidence>
<sequence length="146" mass="15746">MGSPEDAESAIKAMQEAMKASGAAIPAEPGAMPIDWSTEATPAAANGVQVLHSPRQFAVVFTEHAPFPGRNALDGRAGAERARVVSSLRLDPETYFQALCVMASNWNRFVEAHIPPQMRQPRFKLLDAGDGQLYGIKRPKDEDDGA</sequence>
<accession>A0A150TW50</accession>
<organism evidence="1 2">
    <name type="scientific">Sorangium cellulosum</name>
    <name type="common">Polyangium cellulosum</name>
    <dbReference type="NCBI Taxonomy" id="56"/>
    <lineage>
        <taxon>Bacteria</taxon>
        <taxon>Pseudomonadati</taxon>
        <taxon>Myxococcota</taxon>
        <taxon>Polyangia</taxon>
        <taxon>Polyangiales</taxon>
        <taxon>Polyangiaceae</taxon>
        <taxon>Sorangium</taxon>
    </lineage>
</organism>
<protein>
    <submittedName>
        <fullName evidence="1">Uncharacterized protein</fullName>
    </submittedName>
</protein>
<dbReference type="AlphaFoldDB" id="A0A150TW50"/>
<dbReference type="EMBL" id="JEME01000843">
    <property type="protein sequence ID" value="KYG08874.1"/>
    <property type="molecule type" value="Genomic_DNA"/>
</dbReference>
<evidence type="ECO:0000313" key="1">
    <source>
        <dbReference type="EMBL" id="KYG08874.1"/>
    </source>
</evidence>
<comment type="caution">
    <text evidence="1">The sequence shown here is derived from an EMBL/GenBank/DDBJ whole genome shotgun (WGS) entry which is preliminary data.</text>
</comment>